<dbReference type="GO" id="GO:0003729">
    <property type="term" value="F:mRNA binding"/>
    <property type="evidence" value="ECO:0007669"/>
    <property type="project" value="TreeGrafter"/>
</dbReference>
<feature type="domain" description="RRM" evidence="4">
    <location>
        <begin position="212"/>
        <end position="285"/>
    </location>
</feature>
<evidence type="ECO:0000256" key="1">
    <source>
        <dbReference type="ARBA" id="ARBA00004123"/>
    </source>
</evidence>
<dbReference type="Gene3D" id="3.30.70.330">
    <property type="match status" value="3"/>
</dbReference>
<evidence type="ECO:0000313" key="6">
    <source>
        <dbReference type="Proteomes" id="UP000836841"/>
    </source>
</evidence>
<keyword evidence="2" id="KW-0539">Nucleus</keyword>
<dbReference type="PANTHER" id="PTHR13952">
    <property type="entry name" value="U1 SMALL NUCLEAR RIBONUCLEOPROTEIN 70 KD"/>
    <property type="match status" value="1"/>
</dbReference>
<dbReference type="Proteomes" id="UP000836841">
    <property type="component" value="Chromosome 5"/>
</dbReference>
<dbReference type="SMART" id="SM00360">
    <property type="entry name" value="RRM"/>
    <property type="match status" value="3"/>
</dbReference>
<protein>
    <recommendedName>
        <fullName evidence="4">RRM domain-containing protein</fullName>
    </recommendedName>
</protein>
<dbReference type="Pfam" id="PF00076">
    <property type="entry name" value="RRM_1"/>
    <property type="match status" value="3"/>
</dbReference>
<evidence type="ECO:0000259" key="4">
    <source>
        <dbReference type="PROSITE" id="PS50102"/>
    </source>
</evidence>
<comment type="subcellular location">
    <subcellularLocation>
        <location evidence="1">Nucleus</location>
    </subcellularLocation>
</comment>
<feature type="domain" description="RRM" evidence="4">
    <location>
        <begin position="22"/>
        <end position="94"/>
    </location>
</feature>
<dbReference type="InterPro" id="IPR000504">
    <property type="entry name" value="RRM_dom"/>
</dbReference>
<accession>A0AAU9SLX0</accession>
<dbReference type="GO" id="GO:0071011">
    <property type="term" value="C:precatalytic spliceosome"/>
    <property type="evidence" value="ECO:0007669"/>
    <property type="project" value="TreeGrafter"/>
</dbReference>
<dbReference type="InterPro" id="IPR051183">
    <property type="entry name" value="U1_U11-U12_snRNP_70-35kDa"/>
</dbReference>
<dbReference type="CDD" id="cd00590">
    <property type="entry name" value="RRM_SF"/>
    <property type="match status" value="3"/>
</dbReference>
<reference evidence="5 6" key="1">
    <citation type="submission" date="2022-03" db="EMBL/GenBank/DDBJ databases">
        <authorList>
            <person name="Nunn A."/>
            <person name="Chopra R."/>
            <person name="Nunn A."/>
            <person name="Contreras Garrido A."/>
        </authorList>
    </citation>
    <scope>NUCLEOTIDE SEQUENCE [LARGE SCALE GENOMIC DNA]</scope>
</reference>
<dbReference type="EMBL" id="OU466861">
    <property type="protein sequence ID" value="CAH2066706.1"/>
    <property type="molecule type" value="Genomic_DNA"/>
</dbReference>
<keyword evidence="6" id="KW-1185">Reference proteome</keyword>
<evidence type="ECO:0000256" key="2">
    <source>
        <dbReference type="ARBA" id="ARBA00023242"/>
    </source>
</evidence>
<dbReference type="GO" id="GO:0071004">
    <property type="term" value="C:U2-type prespliceosome"/>
    <property type="evidence" value="ECO:0007669"/>
    <property type="project" value="TreeGrafter"/>
</dbReference>
<dbReference type="PANTHER" id="PTHR13952:SF21">
    <property type="entry name" value="POLYNUCLEOTIDE ADENYLYLTRANSFERASE DOMAIN_RNA RECOGNITION MOTIF PROTEIN-RELATED"/>
    <property type="match status" value="1"/>
</dbReference>
<feature type="domain" description="RRM" evidence="4">
    <location>
        <begin position="162"/>
        <end position="221"/>
    </location>
</feature>
<dbReference type="PROSITE" id="PS50102">
    <property type="entry name" value="RRM"/>
    <property type="match status" value="3"/>
</dbReference>
<dbReference type="GO" id="GO:0000398">
    <property type="term" value="P:mRNA splicing, via spliceosome"/>
    <property type="evidence" value="ECO:0007669"/>
    <property type="project" value="TreeGrafter"/>
</dbReference>
<dbReference type="InterPro" id="IPR012677">
    <property type="entry name" value="Nucleotide-bd_a/b_plait_sf"/>
</dbReference>
<dbReference type="InterPro" id="IPR035979">
    <property type="entry name" value="RBD_domain_sf"/>
</dbReference>
<organism evidence="5 6">
    <name type="scientific">Thlaspi arvense</name>
    <name type="common">Field penny-cress</name>
    <dbReference type="NCBI Taxonomy" id="13288"/>
    <lineage>
        <taxon>Eukaryota</taxon>
        <taxon>Viridiplantae</taxon>
        <taxon>Streptophyta</taxon>
        <taxon>Embryophyta</taxon>
        <taxon>Tracheophyta</taxon>
        <taxon>Spermatophyta</taxon>
        <taxon>Magnoliopsida</taxon>
        <taxon>eudicotyledons</taxon>
        <taxon>Gunneridae</taxon>
        <taxon>Pentapetalae</taxon>
        <taxon>rosids</taxon>
        <taxon>malvids</taxon>
        <taxon>Brassicales</taxon>
        <taxon>Brassicaceae</taxon>
        <taxon>Thlaspideae</taxon>
        <taxon>Thlaspi</taxon>
    </lineage>
</organism>
<dbReference type="GO" id="GO:0005685">
    <property type="term" value="C:U1 snRNP"/>
    <property type="evidence" value="ECO:0007669"/>
    <property type="project" value="TreeGrafter"/>
</dbReference>
<keyword evidence="3" id="KW-0694">RNA-binding</keyword>
<evidence type="ECO:0000256" key="3">
    <source>
        <dbReference type="PROSITE-ProRule" id="PRU00176"/>
    </source>
</evidence>
<sequence length="305" mass="35017">MFLSPFLDKDTIYVQEAALPKKTLFMFHLTPQAEASDIIDFFKDVGQVVRVRLGVNRKCIRRCVGFVEFASANEAKKALQKKNGEYLLDRQISLVNKGATPSKVLMSLQKINTIVLHRTHGLVRDLTTCLFSLLSRAHWAKFFVHMEKSQKCSTYCKPRGINFFKDVGEVVHVRLMVDYNGKHVGEGFVEFDSTNEANKALEKKNCGYLHDCQIFLDVVKTEPDPPRPIYKFFKNVGEIVRVRLIVTREGRRLGCGFVEFASADEAKKAVQKKNGWRIYVNMAEIAPYPFRAKYKLAEKLAKRLW</sequence>
<evidence type="ECO:0000313" key="5">
    <source>
        <dbReference type="EMBL" id="CAH2066706.1"/>
    </source>
</evidence>
<dbReference type="SUPFAM" id="SSF54928">
    <property type="entry name" value="RNA-binding domain, RBD"/>
    <property type="match status" value="2"/>
</dbReference>
<gene>
    <name evidence="5" type="ORF">TAV2_LOCUS17991</name>
</gene>
<dbReference type="AlphaFoldDB" id="A0AAU9SLX0"/>
<proteinExistence type="predicted"/>
<dbReference type="GO" id="GO:0030619">
    <property type="term" value="F:U1 snRNA binding"/>
    <property type="evidence" value="ECO:0007669"/>
    <property type="project" value="TreeGrafter"/>
</dbReference>
<name>A0AAU9SLX0_THLAR</name>